<evidence type="ECO:0000313" key="1">
    <source>
        <dbReference type="EMBL" id="MFB0847286.1"/>
    </source>
</evidence>
<proteinExistence type="predicted"/>
<reference evidence="1 2" key="1">
    <citation type="submission" date="2024-09" db="EMBL/GenBank/DDBJ databases">
        <authorList>
            <person name="Makale K.P.P."/>
            <person name="Makhzoum A."/>
            <person name="Rantong G."/>
            <person name="Rahube T.O."/>
        </authorList>
    </citation>
    <scope>NUCLEOTIDE SEQUENCE [LARGE SCALE GENOMIC DNA]</scope>
    <source>
        <strain evidence="1 2">KM_D13</strain>
    </source>
</reference>
<protein>
    <recommendedName>
        <fullName evidence="3">LexA repressor DNA-binding domain-containing protein</fullName>
    </recommendedName>
</protein>
<gene>
    <name evidence="1" type="ORF">ACEU3E_34515</name>
</gene>
<dbReference type="EMBL" id="JBHDLN010000034">
    <property type="protein sequence ID" value="MFB0847286.1"/>
    <property type="molecule type" value="Genomic_DNA"/>
</dbReference>
<name>A0ABV4VC99_9BACL</name>
<accession>A0ABV4VC99</accession>
<evidence type="ECO:0000313" key="2">
    <source>
        <dbReference type="Proteomes" id="UP001575622"/>
    </source>
</evidence>
<sequence>MSILTVDQKKVYDAILYFCRKYEKAYPSIPVIARAAGMCTRKCAEHIKELVQLGRVVKTPRWENGRQLSNLYEIVDADYKRSYKSSKKSYKFFNKSFRFNDEENIHTPAAKQFSKFHMDAIFPDVAKEIQNLHEYSLESISRAVKKAYMRIRYGSGLYNPVLWIAQAIRNEQLVIDIKTARGPVDRSAQISGRPDMSLRGL</sequence>
<evidence type="ECO:0008006" key="3">
    <source>
        <dbReference type="Google" id="ProtNLM"/>
    </source>
</evidence>
<dbReference type="RefSeq" id="WP_373957113.1">
    <property type="nucleotide sequence ID" value="NZ_JBHDLN010000034.1"/>
</dbReference>
<organism evidence="1 2">
    <name type="scientific">Paenibacillus oleatilyticus</name>
    <dbReference type="NCBI Taxonomy" id="2594886"/>
    <lineage>
        <taxon>Bacteria</taxon>
        <taxon>Bacillati</taxon>
        <taxon>Bacillota</taxon>
        <taxon>Bacilli</taxon>
        <taxon>Bacillales</taxon>
        <taxon>Paenibacillaceae</taxon>
        <taxon>Paenibacillus</taxon>
    </lineage>
</organism>
<comment type="caution">
    <text evidence="1">The sequence shown here is derived from an EMBL/GenBank/DDBJ whole genome shotgun (WGS) entry which is preliminary data.</text>
</comment>
<keyword evidence="2" id="KW-1185">Reference proteome</keyword>
<dbReference type="Proteomes" id="UP001575622">
    <property type="component" value="Unassembled WGS sequence"/>
</dbReference>